<dbReference type="OrthoDB" id="398469at2"/>
<dbReference type="RefSeq" id="WP_129647060.1">
    <property type="nucleotide sequence ID" value="NZ_LR215037.1"/>
</dbReference>
<evidence type="ECO:0000313" key="2">
    <source>
        <dbReference type="Proteomes" id="UP000290243"/>
    </source>
</evidence>
<gene>
    <name evidence="1" type="ORF">NCTC10168_00654</name>
</gene>
<keyword evidence="2" id="KW-1185">Reference proteome</keyword>
<evidence type="ECO:0000313" key="1">
    <source>
        <dbReference type="EMBL" id="VEU75720.1"/>
    </source>
</evidence>
<dbReference type="KEGG" id="mmau:NCTC10168_00654"/>
<organism evidence="1 2">
    <name type="scientific">Mycoplasmopsis maculosa</name>
    <dbReference type="NCBI Taxonomy" id="114885"/>
    <lineage>
        <taxon>Bacteria</taxon>
        <taxon>Bacillati</taxon>
        <taxon>Mycoplasmatota</taxon>
        <taxon>Mycoplasmoidales</taxon>
        <taxon>Metamycoplasmataceae</taxon>
        <taxon>Mycoplasmopsis</taxon>
    </lineage>
</organism>
<proteinExistence type="predicted"/>
<name>A0A449B548_9BACT</name>
<protein>
    <submittedName>
        <fullName evidence="1">Uncharacterized protein</fullName>
    </submittedName>
</protein>
<sequence>MKKSNSLIKIIFEINKEIKFNNSSLSIYLENDESWLLFPKKSKASFKNSLIKINDKNNKEIFLFLETATMESNDDSIIIELYDQPKFYFVSKNFIDIKQEISNQTKVLNYLEAKENISLNVDEIIEINNIKNTLFKLKMIQKFKLSEGEINE</sequence>
<dbReference type="Proteomes" id="UP000290243">
    <property type="component" value="Chromosome"/>
</dbReference>
<reference evidence="1 2" key="1">
    <citation type="submission" date="2019-01" db="EMBL/GenBank/DDBJ databases">
        <authorList>
            <consortium name="Pathogen Informatics"/>
        </authorList>
    </citation>
    <scope>NUCLEOTIDE SEQUENCE [LARGE SCALE GENOMIC DNA]</scope>
    <source>
        <strain evidence="1 2">NCTC10168</strain>
    </source>
</reference>
<dbReference type="EMBL" id="LR215037">
    <property type="protein sequence ID" value="VEU75720.1"/>
    <property type="molecule type" value="Genomic_DNA"/>
</dbReference>
<dbReference type="NCBIfam" id="NF045935">
    <property type="entry name" value="MSC_0621_epsi"/>
    <property type="match status" value="1"/>
</dbReference>
<dbReference type="AlphaFoldDB" id="A0A449B548"/>
<accession>A0A449B548</accession>